<organism evidence="1 2">
    <name type="scientific">Paenibacillus suaedae</name>
    <dbReference type="NCBI Taxonomy" id="3077233"/>
    <lineage>
        <taxon>Bacteria</taxon>
        <taxon>Bacillati</taxon>
        <taxon>Bacillota</taxon>
        <taxon>Bacilli</taxon>
        <taxon>Bacillales</taxon>
        <taxon>Paenibacillaceae</taxon>
        <taxon>Paenibacillus</taxon>
    </lineage>
</organism>
<sequence>MLSVDSFNRAQRFIYENARLLDRRRFEYHFGQGSKAAVIMALTGFQNEDGGFGQALEPDIRCPHSQPVPTEVALSIMHEIDEYDRKLIVGIGSYLKSVTVGDTGGFPLIQTSANEYPHAPWWTVADDRQASINPTGHILGYLMKQHTVPELTREEWFQQAEQFMWNQLEAADNEGYHSNIQYISFLTGHPDKERAERALQKVNEWLQLPGVIERNTKAEGYVHKVLDWAPTRHSYCVQFVTEKEIEEHLQSLVEEQQEDGGWSISWPAVSPAGEMEWRGYVTVNRLLTLKSYGWLQR</sequence>
<protein>
    <submittedName>
        <fullName evidence="1">Uncharacterized protein</fullName>
    </submittedName>
</protein>
<dbReference type="Proteomes" id="UP001250538">
    <property type="component" value="Unassembled WGS sequence"/>
</dbReference>
<gene>
    <name evidence="1" type="ORF">RQP50_14510</name>
</gene>
<dbReference type="InterPro" id="IPR008930">
    <property type="entry name" value="Terpenoid_cyclase/PrenylTrfase"/>
</dbReference>
<evidence type="ECO:0000313" key="2">
    <source>
        <dbReference type="Proteomes" id="UP001250538"/>
    </source>
</evidence>
<name>A0AAJ2JW38_9BACL</name>
<evidence type="ECO:0000313" key="1">
    <source>
        <dbReference type="EMBL" id="MDT8977447.1"/>
    </source>
</evidence>
<dbReference type="EMBL" id="JAVYAA010000003">
    <property type="protein sequence ID" value="MDT8977447.1"/>
    <property type="molecule type" value="Genomic_DNA"/>
</dbReference>
<keyword evidence="2" id="KW-1185">Reference proteome</keyword>
<dbReference type="SUPFAM" id="SSF48239">
    <property type="entry name" value="Terpenoid cyclases/Protein prenyltransferases"/>
    <property type="match status" value="1"/>
</dbReference>
<accession>A0AAJ2JW38</accession>
<dbReference type="RefSeq" id="WP_315745840.1">
    <property type="nucleotide sequence ID" value="NZ_JAVYAA010000003.1"/>
</dbReference>
<proteinExistence type="predicted"/>
<comment type="caution">
    <text evidence="1">The sequence shown here is derived from an EMBL/GenBank/DDBJ whole genome shotgun (WGS) entry which is preliminary data.</text>
</comment>
<dbReference type="AlphaFoldDB" id="A0AAJ2JW38"/>
<reference evidence="2" key="1">
    <citation type="submission" date="2023-09" db="EMBL/GenBank/DDBJ databases">
        <title>Paenibacillus sp. chi10 Genome sequencing and assembly.</title>
        <authorList>
            <person name="Kim I."/>
        </authorList>
    </citation>
    <scope>NUCLEOTIDE SEQUENCE [LARGE SCALE GENOMIC DNA]</scope>
    <source>
        <strain evidence="2">chi10</strain>
    </source>
</reference>